<name>A0AA38H7A2_9TREE</name>
<organism evidence="2 3">
    <name type="scientific">Dioszegia hungarica</name>
    <dbReference type="NCBI Taxonomy" id="4972"/>
    <lineage>
        <taxon>Eukaryota</taxon>
        <taxon>Fungi</taxon>
        <taxon>Dikarya</taxon>
        <taxon>Basidiomycota</taxon>
        <taxon>Agaricomycotina</taxon>
        <taxon>Tremellomycetes</taxon>
        <taxon>Tremellales</taxon>
        <taxon>Bulleribasidiaceae</taxon>
        <taxon>Dioszegia</taxon>
    </lineage>
</organism>
<gene>
    <name evidence="2" type="ORF">MKK02DRAFT_28838</name>
</gene>
<sequence>MTASGDSPGRTATRASQRRARTGTVAQAIARWITHDTAQLVAMCSLRPLSGRREVGAEADMSQLCCTGLSGHTYVWVARAHVRHADSISTGRVLIERQNRQLESTSRAWAACQIKRAPRAPAKLTIRTARLGFRPRSAQAPTRTSLCICLNAPHTRDTESSPHHSPSIRQLCRTESFRSTHCTATPAAADDLPRCASSAADAPDLGSTIASTISANI</sequence>
<feature type="region of interest" description="Disordered" evidence="1">
    <location>
        <begin position="1"/>
        <end position="22"/>
    </location>
</feature>
<reference evidence="2" key="1">
    <citation type="journal article" date="2022" name="G3 (Bethesda)">
        <title>High quality genome of the basidiomycete yeast Dioszegia hungarica PDD-24b-2 isolated from cloud water.</title>
        <authorList>
            <person name="Jarrige D."/>
            <person name="Haridas S."/>
            <person name="Bleykasten-Grosshans C."/>
            <person name="Joly M."/>
            <person name="Nadalig T."/>
            <person name="Sancelme M."/>
            <person name="Vuilleumier S."/>
            <person name="Grigoriev I.V."/>
            <person name="Amato P."/>
            <person name="Bringel F."/>
        </authorList>
    </citation>
    <scope>NUCLEOTIDE SEQUENCE</scope>
    <source>
        <strain evidence="2">PDD-24b-2</strain>
    </source>
</reference>
<dbReference type="GeneID" id="77726856"/>
<keyword evidence="3" id="KW-1185">Reference proteome</keyword>
<evidence type="ECO:0000256" key="1">
    <source>
        <dbReference type="SAM" id="MobiDB-lite"/>
    </source>
</evidence>
<dbReference type="EMBL" id="JAKWFO010000008">
    <property type="protein sequence ID" value="KAI9634159.1"/>
    <property type="molecule type" value="Genomic_DNA"/>
</dbReference>
<dbReference type="RefSeq" id="XP_052943936.1">
    <property type="nucleotide sequence ID" value="XM_053087651.1"/>
</dbReference>
<evidence type="ECO:0000313" key="2">
    <source>
        <dbReference type="EMBL" id="KAI9634159.1"/>
    </source>
</evidence>
<protein>
    <submittedName>
        <fullName evidence="2">Uncharacterized protein</fullName>
    </submittedName>
</protein>
<evidence type="ECO:0000313" key="3">
    <source>
        <dbReference type="Proteomes" id="UP001164286"/>
    </source>
</evidence>
<dbReference type="Proteomes" id="UP001164286">
    <property type="component" value="Unassembled WGS sequence"/>
</dbReference>
<dbReference type="AlphaFoldDB" id="A0AA38H7A2"/>
<proteinExistence type="predicted"/>
<accession>A0AA38H7A2</accession>
<comment type="caution">
    <text evidence="2">The sequence shown here is derived from an EMBL/GenBank/DDBJ whole genome shotgun (WGS) entry which is preliminary data.</text>
</comment>